<dbReference type="AlphaFoldDB" id="A0A8T1YZ89"/>
<dbReference type="PANTHER" id="PTHR11538:SF62">
    <property type="entry name" value="ATP-BINDING PROTEIN (DUF2431)"/>
    <property type="match status" value="1"/>
</dbReference>
<comment type="caution">
    <text evidence="2">The sequence shown here is derived from an EMBL/GenBank/DDBJ whole genome shotgun (WGS) entry which is preliminary data.</text>
</comment>
<organism evidence="2 3">
    <name type="scientific">Arabidopsis thaliana x Arabidopsis arenosa</name>
    <dbReference type="NCBI Taxonomy" id="1240361"/>
    <lineage>
        <taxon>Eukaryota</taxon>
        <taxon>Viridiplantae</taxon>
        <taxon>Streptophyta</taxon>
        <taxon>Embryophyta</taxon>
        <taxon>Tracheophyta</taxon>
        <taxon>Spermatophyta</taxon>
        <taxon>Magnoliopsida</taxon>
        <taxon>eudicotyledons</taxon>
        <taxon>Gunneridae</taxon>
        <taxon>Pentapetalae</taxon>
        <taxon>rosids</taxon>
        <taxon>malvids</taxon>
        <taxon>Brassicales</taxon>
        <taxon>Brassicaceae</taxon>
        <taxon>Camelineae</taxon>
        <taxon>Arabidopsis</taxon>
    </lineage>
</organism>
<name>A0A8T1YZ89_9BRAS</name>
<accession>A0A8T1YZ89</accession>
<protein>
    <recommendedName>
        <fullName evidence="1">25S rRNA (uridine-N(3))-methyltransferase BMT5-like domain-containing protein</fullName>
    </recommendedName>
</protein>
<dbReference type="GO" id="GO:0070042">
    <property type="term" value="F:rRNA (uridine-N3-)-methyltransferase activity"/>
    <property type="evidence" value="ECO:0007669"/>
    <property type="project" value="InterPro"/>
</dbReference>
<dbReference type="GO" id="GO:0070475">
    <property type="term" value="P:rRNA base methylation"/>
    <property type="evidence" value="ECO:0007669"/>
    <property type="project" value="InterPro"/>
</dbReference>
<sequence length="102" mass="11634">MLCMVEELGRNYNNGKVNVEELERLGCTVVRGVNVHSMTADDRLAHYDIIIFNFPHAGKRDKVFGGFMESAREMMKDEDGEIHITLNTLPPFNKRDIYKGSS</sequence>
<evidence type="ECO:0000313" key="3">
    <source>
        <dbReference type="Proteomes" id="UP000694240"/>
    </source>
</evidence>
<dbReference type="InterPro" id="IPR019446">
    <property type="entry name" value="BMT5-like"/>
</dbReference>
<dbReference type="PANTHER" id="PTHR11538">
    <property type="entry name" value="PHENYLALANYL-TRNA SYNTHETASE"/>
    <property type="match status" value="1"/>
</dbReference>
<reference evidence="2 3" key="1">
    <citation type="submission" date="2020-12" db="EMBL/GenBank/DDBJ databases">
        <title>Concerted genomic and epigenomic changes stabilize Arabidopsis allopolyploids.</title>
        <authorList>
            <person name="Chen Z."/>
        </authorList>
    </citation>
    <scope>NUCLEOTIDE SEQUENCE [LARGE SCALE GENOMIC DNA]</scope>
    <source>
        <strain evidence="2">Allo738</strain>
        <tissue evidence="2">Leaf</tissue>
    </source>
</reference>
<dbReference type="EMBL" id="JAEFBK010000011">
    <property type="protein sequence ID" value="KAG7551841.1"/>
    <property type="molecule type" value="Genomic_DNA"/>
</dbReference>
<evidence type="ECO:0000259" key="1">
    <source>
        <dbReference type="Pfam" id="PF10354"/>
    </source>
</evidence>
<gene>
    <name evidence="2" type="ORF">ISN45_Aa06g024730</name>
</gene>
<feature type="domain" description="25S rRNA (uridine-N(3))-methyltransferase BMT5-like" evidence="1">
    <location>
        <begin position="6"/>
        <end position="97"/>
    </location>
</feature>
<keyword evidence="3" id="KW-1185">Reference proteome</keyword>
<dbReference type="Proteomes" id="UP000694240">
    <property type="component" value="Chromosome 11"/>
</dbReference>
<dbReference type="GO" id="GO:0005737">
    <property type="term" value="C:cytoplasm"/>
    <property type="evidence" value="ECO:0007669"/>
    <property type="project" value="TreeGrafter"/>
</dbReference>
<dbReference type="Pfam" id="PF10354">
    <property type="entry name" value="BMT5-like"/>
    <property type="match status" value="1"/>
</dbReference>
<proteinExistence type="predicted"/>
<evidence type="ECO:0000313" key="2">
    <source>
        <dbReference type="EMBL" id="KAG7551841.1"/>
    </source>
</evidence>